<organism evidence="1 2">
    <name type="scientific">Paenibacillus woosongensis</name>
    <dbReference type="NCBI Taxonomy" id="307580"/>
    <lineage>
        <taxon>Bacteria</taxon>
        <taxon>Bacillati</taxon>
        <taxon>Bacillota</taxon>
        <taxon>Bacilli</taxon>
        <taxon>Bacillales</taxon>
        <taxon>Paenibacillaceae</taxon>
        <taxon>Paenibacillus</taxon>
    </lineage>
</organism>
<gene>
    <name evidence="1" type="ORF">J15TS10_51780</name>
</gene>
<keyword evidence="2" id="KW-1185">Reference proteome</keyword>
<reference evidence="1 2" key="1">
    <citation type="submission" date="2021-03" db="EMBL/GenBank/DDBJ databases">
        <title>Antimicrobial resistance genes in bacteria isolated from Japanese honey, and their potential for conferring macrolide and lincosamide resistance in the American foulbrood pathogen Paenibacillus larvae.</title>
        <authorList>
            <person name="Okamoto M."/>
            <person name="Kumagai M."/>
            <person name="Kanamori H."/>
            <person name="Takamatsu D."/>
        </authorList>
    </citation>
    <scope>NUCLEOTIDE SEQUENCE [LARGE SCALE GENOMIC DNA]</scope>
    <source>
        <strain evidence="1 2">J15TS10</strain>
    </source>
</reference>
<name>A0ABQ4MZM1_9BACL</name>
<protein>
    <submittedName>
        <fullName evidence="1">Uncharacterized protein</fullName>
    </submittedName>
</protein>
<evidence type="ECO:0000313" key="1">
    <source>
        <dbReference type="EMBL" id="GIP61364.1"/>
    </source>
</evidence>
<proteinExistence type="predicted"/>
<dbReference type="EMBL" id="BOSM01000018">
    <property type="protein sequence ID" value="GIP61364.1"/>
    <property type="molecule type" value="Genomic_DNA"/>
</dbReference>
<comment type="caution">
    <text evidence="1">The sequence shown here is derived from an EMBL/GenBank/DDBJ whole genome shotgun (WGS) entry which is preliminary data.</text>
</comment>
<sequence>MVAKELPLSKAMSSQQYPGWPFNMMVREAKSHSSDRTQGAKEKRHDITNYYERLPLRRAAVVSKK</sequence>
<dbReference type="Proteomes" id="UP000681290">
    <property type="component" value="Unassembled WGS sequence"/>
</dbReference>
<accession>A0ABQ4MZM1</accession>
<evidence type="ECO:0000313" key="2">
    <source>
        <dbReference type="Proteomes" id="UP000681290"/>
    </source>
</evidence>